<dbReference type="Gene3D" id="2.130.10.10">
    <property type="entry name" value="YVTN repeat-like/Quinoprotein amine dehydrogenase"/>
    <property type="match status" value="1"/>
</dbReference>
<feature type="repeat" description="WD" evidence="5">
    <location>
        <begin position="114"/>
        <end position="159"/>
    </location>
</feature>
<organism evidence="7 8">
    <name type="scientific">Acaromyces ingoldii</name>
    <dbReference type="NCBI Taxonomy" id="215250"/>
    <lineage>
        <taxon>Eukaryota</taxon>
        <taxon>Fungi</taxon>
        <taxon>Dikarya</taxon>
        <taxon>Basidiomycota</taxon>
        <taxon>Ustilaginomycotina</taxon>
        <taxon>Exobasidiomycetes</taxon>
        <taxon>Exobasidiales</taxon>
        <taxon>Cryptobasidiaceae</taxon>
        <taxon>Acaromyces</taxon>
    </lineage>
</organism>
<keyword evidence="2" id="KW-0507">mRNA processing</keyword>
<dbReference type="PANTHER" id="PTHR44006">
    <property type="entry name" value="U5 SMALL NUCLEAR RIBONUCLEOPROTEIN 40 KDA PROTEIN"/>
    <property type="match status" value="1"/>
</dbReference>
<keyword evidence="1 5" id="KW-0853">WD repeat</keyword>
<dbReference type="OrthoDB" id="1068471at2759"/>
<dbReference type="PANTHER" id="PTHR44006:SF1">
    <property type="entry name" value="U5 SMALL NUCLEAR RIBONUCLEOPROTEIN 40 KDA PROTEIN"/>
    <property type="match status" value="1"/>
</dbReference>
<dbReference type="PROSITE" id="PS50294">
    <property type="entry name" value="WD_REPEATS_REGION"/>
    <property type="match status" value="5"/>
</dbReference>
<feature type="repeat" description="WD" evidence="5">
    <location>
        <begin position="160"/>
        <end position="193"/>
    </location>
</feature>
<evidence type="ECO:0000256" key="6">
    <source>
        <dbReference type="SAM" id="MobiDB-lite"/>
    </source>
</evidence>
<dbReference type="GO" id="GO:0008380">
    <property type="term" value="P:RNA splicing"/>
    <property type="evidence" value="ECO:0007669"/>
    <property type="project" value="UniProtKB-KW"/>
</dbReference>
<dbReference type="InterPro" id="IPR052234">
    <property type="entry name" value="U5_snRNP_Component"/>
</dbReference>
<dbReference type="SMART" id="SM00320">
    <property type="entry name" value="WD40"/>
    <property type="match status" value="7"/>
</dbReference>
<evidence type="ECO:0000256" key="5">
    <source>
        <dbReference type="PROSITE-ProRule" id="PRU00221"/>
    </source>
</evidence>
<keyword evidence="4" id="KW-0508">mRNA splicing</keyword>
<proteinExistence type="predicted"/>
<dbReference type="GO" id="GO:0071013">
    <property type="term" value="C:catalytic step 2 spliceosome"/>
    <property type="evidence" value="ECO:0007669"/>
    <property type="project" value="TreeGrafter"/>
</dbReference>
<dbReference type="RefSeq" id="XP_025381556.1">
    <property type="nucleotide sequence ID" value="XM_025519137.1"/>
</dbReference>
<dbReference type="FunCoup" id="A0A316Z0A2">
    <property type="interactions" value="858"/>
</dbReference>
<evidence type="ECO:0000313" key="8">
    <source>
        <dbReference type="Proteomes" id="UP000245768"/>
    </source>
</evidence>
<feature type="repeat" description="WD" evidence="5">
    <location>
        <begin position="344"/>
        <end position="379"/>
    </location>
</feature>
<feature type="compositionally biased region" description="Polar residues" evidence="6">
    <location>
        <begin position="9"/>
        <end position="21"/>
    </location>
</feature>
<accession>A0A316Z0A2</accession>
<feature type="repeat" description="WD" evidence="5">
    <location>
        <begin position="314"/>
        <end position="343"/>
    </location>
</feature>
<evidence type="ECO:0000256" key="3">
    <source>
        <dbReference type="ARBA" id="ARBA00022737"/>
    </source>
</evidence>
<keyword evidence="3" id="KW-0677">Repeat</keyword>
<protein>
    <submittedName>
        <fullName evidence="7">Putative U5 snRNP-specific 40 kd protein</fullName>
    </submittedName>
</protein>
<dbReference type="GO" id="GO:0006397">
    <property type="term" value="P:mRNA processing"/>
    <property type="evidence" value="ECO:0007669"/>
    <property type="project" value="UniProtKB-KW"/>
</dbReference>
<evidence type="ECO:0000256" key="4">
    <source>
        <dbReference type="ARBA" id="ARBA00023187"/>
    </source>
</evidence>
<dbReference type="AlphaFoldDB" id="A0A316Z0A2"/>
<dbReference type="InterPro" id="IPR036322">
    <property type="entry name" value="WD40_repeat_dom_sf"/>
</dbReference>
<dbReference type="Proteomes" id="UP000245768">
    <property type="component" value="Unassembled WGS sequence"/>
</dbReference>
<dbReference type="STRING" id="215250.A0A316Z0A2"/>
<feature type="region of interest" description="Disordered" evidence="6">
    <location>
        <begin position="1"/>
        <end position="37"/>
    </location>
</feature>
<dbReference type="InterPro" id="IPR015943">
    <property type="entry name" value="WD40/YVTN_repeat-like_dom_sf"/>
</dbReference>
<dbReference type="InterPro" id="IPR020472">
    <property type="entry name" value="WD40_PAC1"/>
</dbReference>
<keyword evidence="8" id="KW-1185">Reference proteome</keyword>
<evidence type="ECO:0000256" key="1">
    <source>
        <dbReference type="ARBA" id="ARBA00022574"/>
    </source>
</evidence>
<dbReference type="Pfam" id="PF00400">
    <property type="entry name" value="WD40"/>
    <property type="match status" value="7"/>
</dbReference>
<dbReference type="GeneID" id="37041053"/>
<dbReference type="GO" id="GO:0003723">
    <property type="term" value="F:RNA binding"/>
    <property type="evidence" value="ECO:0007669"/>
    <property type="project" value="TreeGrafter"/>
</dbReference>
<reference evidence="7 8" key="1">
    <citation type="journal article" date="2018" name="Mol. Biol. Evol.">
        <title>Broad Genomic Sampling Reveals a Smut Pathogenic Ancestry of the Fungal Clade Ustilaginomycotina.</title>
        <authorList>
            <person name="Kijpornyongpan T."/>
            <person name="Mondo S.J."/>
            <person name="Barry K."/>
            <person name="Sandor L."/>
            <person name="Lee J."/>
            <person name="Lipzen A."/>
            <person name="Pangilinan J."/>
            <person name="LaButti K."/>
            <person name="Hainaut M."/>
            <person name="Henrissat B."/>
            <person name="Grigoriev I.V."/>
            <person name="Spatafora J.W."/>
            <person name="Aime M.C."/>
        </authorList>
    </citation>
    <scope>NUCLEOTIDE SEQUENCE [LARGE SCALE GENOMIC DNA]</scope>
    <source>
        <strain evidence="7 8">MCA 4198</strain>
    </source>
</reference>
<dbReference type="EMBL" id="KZ819634">
    <property type="protein sequence ID" value="PWN94358.1"/>
    <property type="molecule type" value="Genomic_DNA"/>
</dbReference>
<dbReference type="PRINTS" id="PR00320">
    <property type="entry name" value="GPROTEINBRPT"/>
</dbReference>
<dbReference type="InterPro" id="IPR019775">
    <property type="entry name" value="WD40_repeat_CS"/>
</dbReference>
<dbReference type="PROSITE" id="PS50082">
    <property type="entry name" value="WD_REPEATS_2"/>
    <property type="match status" value="6"/>
</dbReference>
<name>A0A316Z0A2_9BASI</name>
<dbReference type="PROSITE" id="PS00678">
    <property type="entry name" value="WD_REPEATS_1"/>
    <property type="match status" value="2"/>
</dbReference>
<dbReference type="SUPFAM" id="SSF50978">
    <property type="entry name" value="WD40 repeat-like"/>
    <property type="match status" value="1"/>
</dbReference>
<dbReference type="InParanoid" id="A0A316Z0A2"/>
<dbReference type="InterPro" id="IPR001680">
    <property type="entry name" value="WD40_rpt"/>
</dbReference>
<gene>
    <name evidence="7" type="ORF">FA10DRAFT_238341</name>
</gene>
<sequence>MADKRKSPPLQNGAGSSSSSVLVKRQRQGDNDAGVGERQIAIASSDGGKSKGLVRTVKRTSNLSAPILSLSGAHGAEILDVKFSPDGQLIAAASSDKTISLWQTFGENKNIGILAGHSKAVTSLCWSNSAPSSSPRLFSASADGTLIVWDASTGAKLRRLRGHKGIVNSVSCTRGGREILVSGGDDGRVLLWDPHERTPLDVLEIGYPVTAVAFSDDGGQIYVGGLDNDVHVYDLLRKEIVFSLRGHTDTITSLSLSPSGSHLLSTSFDDTVRVWDVQPFASEPGPGHVGSARLHRTLTGSACGFENLLIKGGWSHDGEKVATGGGDRNCTIWELEKATILYQLPGHRGTCTAVAMHPREPVIVSASTDTTLLLGEIET</sequence>
<feature type="repeat" description="WD" evidence="5">
    <location>
        <begin position="244"/>
        <end position="278"/>
    </location>
</feature>
<evidence type="ECO:0000313" key="7">
    <source>
        <dbReference type="EMBL" id="PWN94358.1"/>
    </source>
</evidence>
<feature type="repeat" description="WD" evidence="5">
    <location>
        <begin position="71"/>
        <end position="103"/>
    </location>
</feature>
<dbReference type="CDD" id="cd00200">
    <property type="entry name" value="WD40"/>
    <property type="match status" value="1"/>
</dbReference>
<evidence type="ECO:0000256" key="2">
    <source>
        <dbReference type="ARBA" id="ARBA00022664"/>
    </source>
</evidence>